<dbReference type="Gene3D" id="3.40.50.300">
    <property type="entry name" value="P-loop containing nucleotide triphosphate hydrolases"/>
    <property type="match status" value="1"/>
</dbReference>
<dbReference type="GO" id="GO:0016887">
    <property type="term" value="F:ATP hydrolysis activity"/>
    <property type="evidence" value="ECO:0007669"/>
    <property type="project" value="InterPro"/>
</dbReference>
<feature type="region of interest" description="Disordered" evidence="1">
    <location>
        <begin position="16"/>
        <end position="255"/>
    </location>
</feature>
<reference evidence="3" key="1">
    <citation type="journal article" date="2020" name="Stud. Mycol.">
        <title>101 Dothideomycetes genomes: a test case for predicting lifestyles and emergence of pathogens.</title>
        <authorList>
            <person name="Haridas S."/>
            <person name="Albert R."/>
            <person name="Binder M."/>
            <person name="Bloem J."/>
            <person name="Labutti K."/>
            <person name="Salamov A."/>
            <person name="Andreopoulos B."/>
            <person name="Baker S."/>
            <person name="Barry K."/>
            <person name="Bills G."/>
            <person name="Bluhm B."/>
            <person name="Cannon C."/>
            <person name="Castanera R."/>
            <person name="Culley D."/>
            <person name="Daum C."/>
            <person name="Ezra D."/>
            <person name="Gonzalez J."/>
            <person name="Henrissat B."/>
            <person name="Kuo A."/>
            <person name="Liang C."/>
            <person name="Lipzen A."/>
            <person name="Lutzoni F."/>
            <person name="Magnuson J."/>
            <person name="Mondo S."/>
            <person name="Nolan M."/>
            <person name="Ohm R."/>
            <person name="Pangilinan J."/>
            <person name="Park H.-J."/>
            <person name="Ramirez L."/>
            <person name="Alfaro M."/>
            <person name="Sun H."/>
            <person name="Tritt A."/>
            <person name="Yoshinaga Y."/>
            <person name="Zwiers L.-H."/>
            <person name="Turgeon B."/>
            <person name="Goodwin S."/>
            <person name="Spatafora J."/>
            <person name="Crous P."/>
            <person name="Grigoriev I."/>
        </authorList>
    </citation>
    <scope>NUCLEOTIDE SEQUENCE</scope>
    <source>
        <strain evidence="3">CBS 107.79</strain>
    </source>
</reference>
<dbReference type="GO" id="GO:0005524">
    <property type="term" value="F:ATP binding"/>
    <property type="evidence" value="ECO:0007669"/>
    <property type="project" value="InterPro"/>
</dbReference>
<sequence>MALSAVQTAMNLEKQNIHPFFAKPHRNNAPEHQPPVANGAADNVHDDPDYEQYDEVQKGQKKRGRKPGSAQKKKENPAGKSQSVMERFTKPSRGEASVEDTRVDTITTLDNEPTIEEDPNQGRRKRQRTNSPAPAQGESAAVDVSANGSLDWHEQLELEAGRTVAHQNLPAPSDSQPDSIPANASVNGPPETERPVTPQNHVEPSTTAPASTAGKTTPKKKIIKVSKNGKLLSSPPKLELEATPPKKRRGRKPKLKVAPTVTIIKYGDDVTSRRRIGGKIEAILSGEKLAPRPVTPKKAPPKPSGPPKPTHPFFLGKAAPKSDETTSPKQSADSRPIPSLRAQKRSAVTPGKLKLESRGFHSSVDVPAFGIKSNRKSKQSGVVEAPWPAQGTAHVRNLDVTVTPEPSVPSSEPVLKARKLKSSVLAVPYEEDLMERLGSQLRSAIRRRCDLPQSDFAPPEDVRLPERLLTTGVDIQDEVRSQVSSLDAANAHPAVTSLFADIEHAFTAFDLGKCEPLAWVQKYAPKYASHVLQPREEPAVLKDWLQNLTVLAVSGKHAGPKAAETADSKKPPKKKRKKAQDDFIVDSDEEEEEEMIELPREEFDHRTSSFAPSSLRRARWTRNKNVVLISGPHGCGKSAMVHAVAKDLGFEIFEINSGSRRSGKDIQDKVGDMTENHLVSHKRQETVTKAEPLKPADTETERQDEAFQKEIDSGRQGTMMSFFKSAGPVKEKPKSKPKLKAPEPKKAPSSGQATLPIVKSQRQSQKQSLILFEEADILYEEDQGFWAQVTRLASQSKRPIIITCTNEALIPVDELPLAAILRISPPLVSLAADYMVVLAGHEGHVLERDAVSSLYQAKNCDLRASITELNLWCQMSVGDRKGGLEWIYQRWPPGKDIDKHGRPLRVASKGTYVPGMGFLSHNAFQSDDNIGYNRTEELLKEAWQQWGINPNEWSTGHKTDSIPELSSINTFNDLKRLDAIAEYTSAADTYCCVDMPSYTRDYEQPTDPSLPRLSDKSRLSYTLAAPVLQTDHATDFSNFDTDILTHTHLLLQRAYGGRYPHADEAPFPIPSTEEGFASAILQHKARQTRNAPLCRPDFSHAFDVLAYPPDSLPALNTSYNLTPSSFDRTFRIVVEDLAPYVRSIVASELVLEEQRIRLGGLLSEGGSRAGKRQRTTRAARTALEGDGYGECGWYVGRAHG</sequence>
<evidence type="ECO:0000259" key="2">
    <source>
        <dbReference type="SMART" id="SM00382"/>
    </source>
</evidence>
<gene>
    <name evidence="3" type="ORF">BU23DRAFT_602342</name>
</gene>
<dbReference type="InterPro" id="IPR003593">
    <property type="entry name" value="AAA+_ATPase"/>
</dbReference>
<dbReference type="PANTHER" id="PTHR23389:SF21">
    <property type="entry name" value="ATPASE FAMILY AAA DOMAIN-CONTAINING PROTEIN 5"/>
    <property type="match status" value="1"/>
</dbReference>
<name>A0A6A5UTY2_9PLEO</name>
<dbReference type="PANTHER" id="PTHR23389">
    <property type="entry name" value="CHROMOSOME TRANSMISSION FIDELITY FACTOR 18"/>
    <property type="match status" value="1"/>
</dbReference>
<dbReference type="GO" id="GO:0003677">
    <property type="term" value="F:DNA binding"/>
    <property type="evidence" value="ECO:0007669"/>
    <property type="project" value="TreeGrafter"/>
</dbReference>
<feature type="domain" description="AAA+ ATPase" evidence="2">
    <location>
        <begin position="623"/>
        <end position="833"/>
    </location>
</feature>
<dbReference type="OrthoDB" id="9996895at2759"/>
<feature type="compositionally biased region" description="Basic and acidic residues" evidence="1">
    <location>
        <begin position="151"/>
        <end position="160"/>
    </location>
</feature>
<dbReference type="GO" id="GO:0005634">
    <property type="term" value="C:nucleus"/>
    <property type="evidence" value="ECO:0007669"/>
    <property type="project" value="TreeGrafter"/>
</dbReference>
<keyword evidence="4" id="KW-1185">Reference proteome</keyword>
<feature type="compositionally biased region" description="Basic residues" evidence="1">
    <location>
        <begin position="245"/>
        <end position="255"/>
    </location>
</feature>
<feature type="compositionally biased region" description="Polar residues" evidence="1">
    <location>
        <begin position="173"/>
        <end position="186"/>
    </location>
</feature>
<dbReference type="InterPro" id="IPR027417">
    <property type="entry name" value="P-loop_NTPase"/>
</dbReference>
<feature type="compositionally biased region" description="Basic and acidic residues" evidence="1">
    <location>
        <begin position="729"/>
        <end position="746"/>
    </location>
</feature>
<dbReference type="SUPFAM" id="SSF52540">
    <property type="entry name" value="P-loop containing nucleoside triphosphate hydrolases"/>
    <property type="match status" value="1"/>
</dbReference>
<feature type="region of interest" description="Disordered" evidence="1">
    <location>
        <begin position="556"/>
        <end position="582"/>
    </location>
</feature>
<dbReference type="EMBL" id="ML976723">
    <property type="protein sequence ID" value="KAF1968168.1"/>
    <property type="molecule type" value="Genomic_DNA"/>
</dbReference>
<feature type="compositionally biased region" description="Polar residues" evidence="1">
    <location>
        <begin position="197"/>
        <end position="210"/>
    </location>
</feature>
<feature type="compositionally biased region" description="Pro residues" evidence="1">
    <location>
        <begin position="301"/>
        <end position="310"/>
    </location>
</feature>
<evidence type="ECO:0000313" key="4">
    <source>
        <dbReference type="Proteomes" id="UP000800036"/>
    </source>
</evidence>
<feature type="region of interest" description="Disordered" evidence="1">
    <location>
        <begin position="723"/>
        <end position="760"/>
    </location>
</feature>
<dbReference type="Pfam" id="PF00004">
    <property type="entry name" value="AAA"/>
    <property type="match status" value="1"/>
</dbReference>
<protein>
    <submittedName>
        <fullName evidence="3">P-loop containing nucleoside triphosphate hydrolase protein</fullName>
    </submittedName>
</protein>
<dbReference type="AlphaFoldDB" id="A0A6A5UTY2"/>
<evidence type="ECO:0000256" key="1">
    <source>
        <dbReference type="SAM" id="MobiDB-lite"/>
    </source>
</evidence>
<proteinExistence type="predicted"/>
<evidence type="ECO:0000313" key="3">
    <source>
        <dbReference type="EMBL" id="KAF1968168.1"/>
    </source>
</evidence>
<dbReference type="CDD" id="cd00009">
    <property type="entry name" value="AAA"/>
    <property type="match status" value="1"/>
</dbReference>
<dbReference type="SMART" id="SM00382">
    <property type="entry name" value="AAA"/>
    <property type="match status" value="1"/>
</dbReference>
<feature type="region of interest" description="Disordered" evidence="1">
    <location>
        <begin position="282"/>
        <end position="353"/>
    </location>
</feature>
<keyword evidence="3" id="KW-0378">Hydrolase</keyword>
<accession>A0A6A5UTY2</accession>
<dbReference type="InterPro" id="IPR003959">
    <property type="entry name" value="ATPase_AAA_core"/>
</dbReference>
<organism evidence="3 4">
    <name type="scientific">Bimuria novae-zelandiae CBS 107.79</name>
    <dbReference type="NCBI Taxonomy" id="1447943"/>
    <lineage>
        <taxon>Eukaryota</taxon>
        <taxon>Fungi</taxon>
        <taxon>Dikarya</taxon>
        <taxon>Ascomycota</taxon>
        <taxon>Pezizomycotina</taxon>
        <taxon>Dothideomycetes</taxon>
        <taxon>Pleosporomycetidae</taxon>
        <taxon>Pleosporales</taxon>
        <taxon>Massarineae</taxon>
        <taxon>Didymosphaeriaceae</taxon>
        <taxon>Bimuria</taxon>
    </lineage>
</organism>
<dbReference type="Proteomes" id="UP000800036">
    <property type="component" value="Unassembled WGS sequence"/>
</dbReference>